<dbReference type="InterPro" id="IPR002059">
    <property type="entry name" value="CSP_DNA-bd"/>
</dbReference>
<dbReference type="Pfam" id="PF00313">
    <property type="entry name" value="CSD"/>
    <property type="match status" value="1"/>
</dbReference>
<dbReference type="FunFam" id="2.40.50.140:FF:000006">
    <property type="entry name" value="Cold shock protein CspC"/>
    <property type="match status" value="1"/>
</dbReference>
<dbReference type="InterPro" id="IPR012340">
    <property type="entry name" value="NA-bd_OB-fold"/>
</dbReference>
<dbReference type="PROSITE" id="PS51857">
    <property type="entry name" value="CSD_2"/>
    <property type="match status" value="1"/>
</dbReference>
<dbReference type="InterPro" id="IPR011129">
    <property type="entry name" value="CSD"/>
</dbReference>
<dbReference type="PROSITE" id="PS00352">
    <property type="entry name" value="CSD_1"/>
    <property type="match status" value="1"/>
</dbReference>
<dbReference type="PANTHER" id="PTHR11544">
    <property type="entry name" value="COLD SHOCK DOMAIN CONTAINING PROTEINS"/>
    <property type="match status" value="1"/>
</dbReference>
<protein>
    <submittedName>
        <fullName evidence="4">Cold-shock protein</fullName>
    </submittedName>
</protein>
<dbReference type="PIRSF" id="PIRSF002599">
    <property type="entry name" value="Cold_shock_A"/>
    <property type="match status" value="1"/>
</dbReference>
<dbReference type="GO" id="GO:0003676">
    <property type="term" value="F:nucleic acid binding"/>
    <property type="evidence" value="ECO:0007669"/>
    <property type="project" value="InterPro"/>
</dbReference>
<dbReference type="InterPro" id="IPR019844">
    <property type="entry name" value="CSD_CS"/>
</dbReference>
<evidence type="ECO:0000259" key="3">
    <source>
        <dbReference type="PROSITE" id="PS51857"/>
    </source>
</evidence>
<dbReference type="InterPro" id="IPR012156">
    <property type="entry name" value="Cold_shock_CspA"/>
</dbReference>
<name>A0A5J4L2A0_9ZZZZ</name>
<dbReference type="SUPFAM" id="SSF50249">
    <property type="entry name" value="Nucleic acid-binding proteins"/>
    <property type="match status" value="1"/>
</dbReference>
<evidence type="ECO:0000313" key="4">
    <source>
        <dbReference type="EMBL" id="GER94345.1"/>
    </source>
</evidence>
<dbReference type="AlphaFoldDB" id="A0A5J4L2A0"/>
<feature type="domain" description="CSD" evidence="3">
    <location>
        <begin position="1"/>
        <end position="65"/>
    </location>
</feature>
<proteinExistence type="predicted"/>
<evidence type="ECO:0000256" key="1">
    <source>
        <dbReference type="ARBA" id="ARBA00004496"/>
    </source>
</evidence>
<comment type="caution">
    <text evidence="4">The sequence shown here is derived from an EMBL/GenBank/DDBJ whole genome shotgun (WGS) entry which is preliminary data.</text>
</comment>
<dbReference type="InterPro" id="IPR050181">
    <property type="entry name" value="Cold_shock_domain"/>
</dbReference>
<dbReference type="EMBL" id="BLAB01000001">
    <property type="protein sequence ID" value="GER94345.1"/>
    <property type="molecule type" value="Genomic_DNA"/>
</dbReference>
<dbReference type="Gene3D" id="6.20.370.130">
    <property type="match status" value="1"/>
</dbReference>
<sequence>MANGTVKWFNESKGFGFITSEDGGDVFVHYSSIQGNGFKSLAEGEAVSFDVEKGPKGPKAVNVIKL</sequence>
<gene>
    <name evidence="4" type="ORF">A45J_2106</name>
</gene>
<dbReference type="GO" id="GO:0005737">
    <property type="term" value="C:cytoplasm"/>
    <property type="evidence" value="ECO:0007669"/>
    <property type="project" value="UniProtKB-SubCell"/>
</dbReference>
<reference evidence="4" key="1">
    <citation type="submission" date="2019-10" db="EMBL/GenBank/DDBJ databases">
        <title>Metagenomic sequencing of thiosulfate-disproportionating enrichment culture.</title>
        <authorList>
            <person name="Umezawa K."/>
            <person name="Kojima H."/>
            <person name="Fukui M."/>
        </authorList>
    </citation>
    <scope>NUCLEOTIDE SEQUENCE</scope>
    <source>
        <strain evidence="4">45J</strain>
    </source>
</reference>
<dbReference type="Gene3D" id="2.40.50.140">
    <property type="entry name" value="Nucleic acid-binding proteins"/>
    <property type="match status" value="1"/>
</dbReference>
<accession>A0A5J4L2A0</accession>
<keyword evidence="2" id="KW-0963">Cytoplasm</keyword>
<dbReference type="SMART" id="SM00357">
    <property type="entry name" value="CSP"/>
    <property type="match status" value="1"/>
</dbReference>
<dbReference type="CDD" id="cd04458">
    <property type="entry name" value="CSP_CDS"/>
    <property type="match status" value="1"/>
</dbReference>
<dbReference type="PRINTS" id="PR00050">
    <property type="entry name" value="COLDSHOCK"/>
</dbReference>
<organism evidence="4">
    <name type="scientific">hot springs metagenome</name>
    <dbReference type="NCBI Taxonomy" id="433727"/>
    <lineage>
        <taxon>unclassified sequences</taxon>
        <taxon>metagenomes</taxon>
        <taxon>ecological metagenomes</taxon>
    </lineage>
</organism>
<evidence type="ECO:0000256" key="2">
    <source>
        <dbReference type="ARBA" id="ARBA00022490"/>
    </source>
</evidence>
<comment type="subcellular location">
    <subcellularLocation>
        <location evidence="1">Cytoplasm</location>
    </subcellularLocation>
</comment>